<gene>
    <name evidence="1" type="ORF">ACFFU4_09975</name>
</gene>
<proteinExistence type="predicted"/>
<sequence length="163" mass="17054">MAIEGQQWMSFRPGDGTDTITVGGDPSLIRLDMSDGNGINVDLSLASNQIIDVGFGNAETITGTTLVHEIRGSGFDDTVTFSDTGDSYRYKSGSNTLIGGAGNDRLRYDVGQVQRIEADLQGGQVRVVTDSSVFTDTVSSIENLRGSGGGDLMIADGSGVRPA</sequence>
<reference evidence="1 2" key="1">
    <citation type="submission" date="2024-09" db="EMBL/GenBank/DDBJ databases">
        <authorList>
            <person name="Sun Q."/>
            <person name="Mori K."/>
        </authorList>
    </citation>
    <scope>NUCLEOTIDE SEQUENCE [LARGE SCALE GENOMIC DNA]</scope>
    <source>
        <strain evidence="1 2">CECT 9424</strain>
    </source>
</reference>
<dbReference type="InterPro" id="IPR011049">
    <property type="entry name" value="Serralysin-like_metalloprot_C"/>
</dbReference>
<comment type="caution">
    <text evidence="1">The sequence shown here is derived from an EMBL/GenBank/DDBJ whole genome shotgun (WGS) entry which is preliminary data.</text>
</comment>
<dbReference type="Proteomes" id="UP001589670">
    <property type="component" value="Unassembled WGS sequence"/>
</dbReference>
<organism evidence="1 2">
    <name type="scientific">Roseovarius ramblicola</name>
    <dbReference type="NCBI Taxonomy" id="2022336"/>
    <lineage>
        <taxon>Bacteria</taxon>
        <taxon>Pseudomonadati</taxon>
        <taxon>Pseudomonadota</taxon>
        <taxon>Alphaproteobacteria</taxon>
        <taxon>Rhodobacterales</taxon>
        <taxon>Roseobacteraceae</taxon>
        <taxon>Roseovarius</taxon>
    </lineage>
</organism>
<dbReference type="EMBL" id="JBHMEC010000015">
    <property type="protein sequence ID" value="MFB9150074.1"/>
    <property type="molecule type" value="Genomic_DNA"/>
</dbReference>
<keyword evidence="2" id="KW-1185">Reference proteome</keyword>
<name>A0ABV5I060_9RHOB</name>
<accession>A0ABV5I060</accession>
<dbReference type="Gene3D" id="2.150.10.10">
    <property type="entry name" value="Serralysin-like metalloprotease, C-terminal"/>
    <property type="match status" value="1"/>
</dbReference>
<evidence type="ECO:0008006" key="3">
    <source>
        <dbReference type="Google" id="ProtNLM"/>
    </source>
</evidence>
<dbReference type="RefSeq" id="WP_377069619.1">
    <property type="nucleotide sequence ID" value="NZ_JBHMEC010000015.1"/>
</dbReference>
<protein>
    <recommendedName>
        <fullName evidence="3">Calcium-binding protein</fullName>
    </recommendedName>
</protein>
<evidence type="ECO:0000313" key="2">
    <source>
        <dbReference type="Proteomes" id="UP001589670"/>
    </source>
</evidence>
<evidence type="ECO:0000313" key="1">
    <source>
        <dbReference type="EMBL" id="MFB9150074.1"/>
    </source>
</evidence>
<dbReference type="SUPFAM" id="SSF51120">
    <property type="entry name" value="beta-Roll"/>
    <property type="match status" value="1"/>
</dbReference>